<protein>
    <recommendedName>
        <fullName evidence="5">S5 DRBM domain-containing protein</fullName>
    </recommendedName>
</protein>
<dbReference type="EMBL" id="UINC01222550">
    <property type="protein sequence ID" value="SVE51385.1"/>
    <property type="molecule type" value="Genomic_DNA"/>
</dbReference>
<dbReference type="Pfam" id="PF00333">
    <property type="entry name" value="Ribosomal_S5"/>
    <property type="match status" value="1"/>
</dbReference>
<dbReference type="PANTHER" id="PTHR48277:SF1">
    <property type="entry name" value="MITOCHONDRIAL RIBOSOMAL PROTEIN S5"/>
    <property type="match status" value="1"/>
</dbReference>
<dbReference type="AlphaFoldDB" id="A0A383E4U4"/>
<evidence type="ECO:0000256" key="4">
    <source>
        <dbReference type="ARBA" id="ARBA00023274"/>
    </source>
</evidence>
<dbReference type="FunFam" id="3.30.160.20:FF:000001">
    <property type="entry name" value="30S ribosomal protein S5"/>
    <property type="match status" value="1"/>
</dbReference>
<feature type="non-terminal residue" evidence="6">
    <location>
        <position position="95"/>
    </location>
</feature>
<name>A0A383E4U4_9ZZZZ</name>
<sequence length="95" mass="10623">MARTENPRAREEDRDEFDERVVDINRVAKVIKGGRRFGFRTVMVVGDNRGSVGIGVGRAQNVPDALRKSADRARKNMRKIPMVGTTVPHEHVGIV</sequence>
<proteinExistence type="predicted"/>
<evidence type="ECO:0000256" key="3">
    <source>
        <dbReference type="ARBA" id="ARBA00022980"/>
    </source>
</evidence>
<keyword evidence="2" id="KW-0694">RNA-binding</keyword>
<accession>A0A383E4U4</accession>
<dbReference type="InterPro" id="IPR013810">
    <property type="entry name" value="Ribosomal_uS5_N"/>
</dbReference>
<feature type="domain" description="S5 DRBM" evidence="5">
    <location>
        <begin position="17"/>
        <end position="80"/>
    </location>
</feature>
<dbReference type="SUPFAM" id="SSF54768">
    <property type="entry name" value="dsRNA-binding domain-like"/>
    <property type="match status" value="1"/>
</dbReference>
<dbReference type="GO" id="GO:0006412">
    <property type="term" value="P:translation"/>
    <property type="evidence" value="ECO:0007669"/>
    <property type="project" value="InterPro"/>
</dbReference>
<dbReference type="Gene3D" id="3.30.160.20">
    <property type="match status" value="1"/>
</dbReference>
<evidence type="ECO:0000259" key="5">
    <source>
        <dbReference type="PROSITE" id="PS50881"/>
    </source>
</evidence>
<dbReference type="GO" id="GO:1990904">
    <property type="term" value="C:ribonucleoprotein complex"/>
    <property type="evidence" value="ECO:0007669"/>
    <property type="project" value="UniProtKB-KW"/>
</dbReference>
<keyword evidence="3" id="KW-0689">Ribosomal protein</keyword>
<dbReference type="GO" id="GO:0019843">
    <property type="term" value="F:rRNA binding"/>
    <property type="evidence" value="ECO:0007669"/>
    <property type="project" value="UniProtKB-KW"/>
</dbReference>
<gene>
    <name evidence="6" type="ORF">METZ01_LOCUS504239</name>
</gene>
<dbReference type="GO" id="GO:0005840">
    <property type="term" value="C:ribosome"/>
    <property type="evidence" value="ECO:0007669"/>
    <property type="project" value="UniProtKB-KW"/>
</dbReference>
<dbReference type="PANTHER" id="PTHR48277">
    <property type="entry name" value="MITOCHONDRIAL RIBOSOMAL PROTEIN S5"/>
    <property type="match status" value="1"/>
</dbReference>
<dbReference type="InterPro" id="IPR000851">
    <property type="entry name" value="Ribosomal_uS5"/>
</dbReference>
<organism evidence="6">
    <name type="scientific">marine metagenome</name>
    <dbReference type="NCBI Taxonomy" id="408172"/>
    <lineage>
        <taxon>unclassified sequences</taxon>
        <taxon>metagenomes</taxon>
        <taxon>ecological metagenomes</taxon>
    </lineage>
</organism>
<dbReference type="PROSITE" id="PS50881">
    <property type="entry name" value="S5_DSRBD"/>
    <property type="match status" value="1"/>
</dbReference>
<evidence type="ECO:0000256" key="2">
    <source>
        <dbReference type="ARBA" id="ARBA00022884"/>
    </source>
</evidence>
<feature type="non-terminal residue" evidence="6">
    <location>
        <position position="1"/>
    </location>
</feature>
<evidence type="ECO:0000313" key="6">
    <source>
        <dbReference type="EMBL" id="SVE51385.1"/>
    </source>
</evidence>
<keyword evidence="4" id="KW-0687">Ribonucleoprotein</keyword>
<keyword evidence="1" id="KW-0699">rRNA-binding</keyword>
<reference evidence="6" key="1">
    <citation type="submission" date="2018-05" db="EMBL/GenBank/DDBJ databases">
        <authorList>
            <person name="Lanie J.A."/>
            <person name="Ng W.-L."/>
            <person name="Kazmierczak K.M."/>
            <person name="Andrzejewski T.M."/>
            <person name="Davidsen T.M."/>
            <person name="Wayne K.J."/>
            <person name="Tettelin H."/>
            <person name="Glass J.I."/>
            <person name="Rusch D."/>
            <person name="Podicherti R."/>
            <person name="Tsui H.-C.T."/>
            <person name="Winkler M.E."/>
        </authorList>
    </citation>
    <scope>NUCLEOTIDE SEQUENCE</scope>
</reference>
<dbReference type="GO" id="GO:0003735">
    <property type="term" value="F:structural constituent of ribosome"/>
    <property type="evidence" value="ECO:0007669"/>
    <property type="project" value="InterPro"/>
</dbReference>
<evidence type="ECO:0000256" key="1">
    <source>
        <dbReference type="ARBA" id="ARBA00022730"/>
    </source>
</evidence>